<evidence type="ECO:0000313" key="1">
    <source>
        <dbReference type="EMBL" id="GKV13902.1"/>
    </source>
</evidence>
<dbReference type="AlphaFoldDB" id="A0AAV5JK42"/>
<proteinExistence type="predicted"/>
<evidence type="ECO:0000313" key="2">
    <source>
        <dbReference type="Proteomes" id="UP001054252"/>
    </source>
</evidence>
<dbReference type="EMBL" id="BPVZ01000039">
    <property type="protein sequence ID" value="GKV13902.1"/>
    <property type="molecule type" value="Genomic_DNA"/>
</dbReference>
<sequence length="33" mass="3883">MMHIKKSNSVESIHVVFNEMNPICFRKSCEIVM</sequence>
<organism evidence="1 2">
    <name type="scientific">Rubroshorea leprosula</name>
    <dbReference type="NCBI Taxonomy" id="152421"/>
    <lineage>
        <taxon>Eukaryota</taxon>
        <taxon>Viridiplantae</taxon>
        <taxon>Streptophyta</taxon>
        <taxon>Embryophyta</taxon>
        <taxon>Tracheophyta</taxon>
        <taxon>Spermatophyta</taxon>
        <taxon>Magnoliopsida</taxon>
        <taxon>eudicotyledons</taxon>
        <taxon>Gunneridae</taxon>
        <taxon>Pentapetalae</taxon>
        <taxon>rosids</taxon>
        <taxon>malvids</taxon>
        <taxon>Malvales</taxon>
        <taxon>Dipterocarpaceae</taxon>
        <taxon>Rubroshorea</taxon>
    </lineage>
</organism>
<gene>
    <name evidence="1" type="ORF">SLEP1_g24861</name>
</gene>
<comment type="caution">
    <text evidence="1">The sequence shown here is derived from an EMBL/GenBank/DDBJ whole genome shotgun (WGS) entry which is preliminary data.</text>
</comment>
<protein>
    <submittedName>
        <fullName evidence="1">Uncharacterized protein</fullName>
    </submittedName>
</protein>
<reference evidence="1 2" key="1">
    <citation type="journal article" date="2021" name="Commun. Biol.">
        <title>The genome of Shorea leprosula (Dipterocarpaceae) highlights the ecological relevance of drought in aseasonal tropical rainforests.</title>
        <authorList>
            <person name="Ng K.K.S."/>
            <person name="Kobayashi M.J."/>
            <person name="Fawcett J.A."/>
            <person name="Hatakeyama M."/>
            <person name="Paape T."/>
            <person name="Ng C.H."/>
            <person name="Ang C.C."/>
            <person name="Tnah L.H."/>
            <person name="Lee C.T."/>
            <person name="Nishiyama T."/>
            <person name="Sese J."/>
            <person name="O'Brien M.J."/>
            <person name="Copetti D."/>
            <person name="Mohd Noor M.I."/>
            <person name="Ong R.C."/>
            <person name="Putra M."/>
            <person name="Sireger I.Z."/>
            <person name="Indrioko S."/>
            <person name="Kosugi Y."/>
            <person name="Izuno A."/>
            <person name="Isagi Y."/>
            <person name="Lee S.L."/>
            <person name="Shimizu K.K."/>
        </authorList>
    </citation>
    <scope>NUCLEOTIDE SEQUENCE [LARGE SCALE GENOMIC DNA]</scope>
    <source>
        <strain evidence="1">214</strain>
    </source>
</reference>
<dbReference type="Proteomes" id="UP001054252">
    <property type="component" value="Unassembled WGS sequence"/>
</dbReference>
<name>A0AAV5JK42_9ROSI</name>
<accession>A0AAV5JK42</accession>
<keyword evidence="2" id="KW-1185">Reference proteome</keyword>